<dbReference type="EC" id="3.1.1.17" evidence="7"/>
<dbReference type="Proteomes" id="UP001314205">
    <property type="component" value="Unassembled WGS sequence"/>
</dbReference>
<comment type="cofactor">
    <cofactor evidence="15">
        <name>Zn(2+)</name>
        <dbReference type="ChEBI" id="CHEBI:29105"/>
    </cofactor>
    <text evidence="15">Binds 1 divalent metal cation per subunit.</text>
</comment>
<dbReference type="PRINTS" id="PR01791">
    <property type="entry name" value="REGUCALCIN"/>
</dbReference>
<dbReference type="GO" id="GO:0004341">
    <property type="term" value="F:gluconolactonase activity"/>
    <property type="evidence" value="ECO:0007669"/>
    <property type="project" value="UniProtKB-EC"/>
</dbReference>
<dbReference type="AlphaFoldDB" id="A0AAV1LI43"/>
<feature type="binding site" evidence="15">
    <location>
        <position position="44"/>
    </location>
    <ligand>
        <name>a divalent metal cation</name>
        <dbReference type="ChEBI" id="CHEBI:60240"/>
    </ligand>
</feature>
<comment type="cofactor">
    <cofactor evidence="4">
        <name>Mg(2+)</name>
        <dbReference type="ChEBI" id="CHEBI:18420"/>
    </cofactor>
</comment>
<evidence type="ECO:0000259" key="16">
    <source>
        <dbReference type="Pfam" id="PF08450"/>
    </source>
</evidence>
<evidence type="ECO:0000256" key="7">
    <source>
        <dbReference type="ARBA" id="ARBA00013227"/>
    </source>
</evidence>
<evidence type="ECO:0000256" key="5">
    <source>
        <dbReference type="ARBA" id="ARBA00004496"/>
    </source>
</evidence>
<evidence type="ECO:0000313" key="18">
    <source>
        <dbReference type="Proteomes" id="UP001314205"/>
    </source>
</evidence>
<dbReference type="InterPro" id="IPR013658">
    <property type="entry name" value="SGL"/>
</dbReference>
<feature type="binding site" evidence="15">
    <location>
        <position position="136"/>
    </location>
    <ligand>
        <name>substrate</name>
    </ligand>
</feature>
<protein>
    <recommendedName>
        <fullName evidence="8">Regucalcin</fullName>
        <ecNumber evidence="7">3.1.1.17</ecNumber>
    </recommendedName>
    <alternativeName>
        <fullName evidence="13">Gluconolactonase</fullName>
    </alternativeName>
</protein>
<dbReference type="FunFam" id="2.120.10.30:FF:000027">
    <property type="entry name" value="Regucalcin homologue"/>
    <property type="match status" value="1"/>
</dbReference>
<evidence type="ECO:0000256" key="12">
    <source>
        <dbReference type="ARBA" id="ARBA00022837"/>
    </source>
</evidence>
<feature type="active site" description="Proton donor/acceptor" evidence="14">
    <location>
        <position position="240"/>
    </location>
</feature>
<keyword evidence="11" id="KW-0378">Hydrolase</keyword>
<dbReference type="InterPro" id="IPR008367">
    <property type="entry name" value="Regucalcin"/>
</dbReference>
<sequence>MSERKAMDNLTRMTVLTLLIGIIYASKSTTPLIKTIYRGGTHFEGPHWSKVENALYWVDIQQQKIHRLDSETGNVTTREIGYGPVSLVVTVKDNPRLVLITVRTEVYLMPWDAPTTESSLRLLSVVDLGLPDNRCNDGKVDARGRLWFGTMGKEVCSVVDKDQGTFYMLDAHNYLDPVVRVRPVSISNGIAWTSDNKFMFYIDTPTRNIDVFDFNLEEGTIRNRRTLFSFKANNVTGFPDGMTIDREGNLWVACFDGGKVIKIDSRAGKLLEQHKLPASKVSSVAWGGHDLETLYVTTSNVGLNSVELAQQPDAGALFAIEGTGSRGLPENQFVFPGAAEY</sequence>
<dbReference type="Gene3D" id="2.120.10.30">
    <property type="entry name" value="TolB, C-terminal domain"/>
    <property type="match status" value="1"/>
</dbReference>
<gene>
    <name evidence="17" type="ORF">PARMNEM_LOCUS13643</name>
</gene>
<keyword evidence="15" id="KW-0862">Zinc</keyword>
<organism evidence="17 18">
    <name type="scientific">Parnassius mnemosyne</name>
    <name type="common">clouded apollo</name>
    <dbReference type="NCBI Taxonomy" id="213953"/>
    <lineage>
        <taxon>Eukaryota</taxon>
        <taxon>Metazoa</taxon>
        <taxon>Ecdysozoa</taxon>
        <taxon>Arthropoda</taxon>
        <taxon>Hexapoda</taxon>
        <taxon>Insecta</taxon>
        <taxon>Pterygota</taxon>
        <taxon>Neoptera</taxon>
        <taxon>Endopterygota</taxon>
        <taxon>Lepidoptera</taxon>
        <taxon>Glossata</taxon>
        <taxon>Ditrysia</taxon>
        <taxon>Papilionoidea</taxon>
        <taxon>Papilionidae</taxon>
        <taxon>Parnassiinae</taxon>
        <taxon>Parnassini</taxon>
        <taxon>Parnassius</taxon>
        <taxon>Driopa</taxon>
    </lineage>
</organism>
<feature type="binding site" evidence="15">
    <location>
        <position position="188"/>
    </location>
    <ligand>
        <name>a divalent metal cation</name>
        <dbReference type="ChEBI" id="CHEBI:60240"/>
    </ligand>
</feature>
<dbReference type="PANTHER" id="PTHR10907">
    <property type="entry name" value="REGUCALCIN"/>
    <property type="match status" value="1"/>
</dbReference>
<evidence type="ECO:0000256" key="15">
    <source>
        <dbReference type="PIRSR" id="PIRSR605511-2"/>
    </source>
</evidence>
<comment type="catalytic activity">
    <reaction evidence="1">
        <text>D-glucono-1,5-lactone + H2O = D-gluconate + H(+)</text>
        <dbReference type="Rhea" id="RHEA:10440"/>
        <dbReference type="ChEBI" id="CHEBI:15377"/>
        <dbReference type="ChEBI" id="CHEBI:15378"/>
        <dbReference type="ChEBI" id="CHEBI:16217"/>
        <dbReference type="ChEBI" id="CHEBI:18391"/>
        <dbReference type="EC" id="3.1.1.17"/>
    </reaction>
</comment>
<dbReference type="GO" id="GO:0005737">
    <property type="term" value="C:cytoplasm"/>
    <property type="evidence" value="ECO:0007669"/>
    <property type="project" value="UniProtKB-SubCell"/>
</dbReference>
<feature type="binding site" evidence="15">
    <location>
        <position position="240"/>
    </location>
    <ligand>
        <name>a divalent metal cation</name>
        <dbReference type="ChEBI" id="CHEBI:60240"/>
    </ligand>
</feature>
<dbReference type="GO" id="GO:0005509">
    <property type="term" value="F:calcium ion binding"/>
    <property type="evidence" value="ECO:0007669"/>
    <property type="project" value="InterPro"/>
</dbReference>
<keyword evidence="12" id="KW-0106">Calcium</keyword>
<feature type="binding site" evidence="15">
    <location>
        <position position="154"/>
    </location>
    <ligand>
        <name>a divalent metal cation</name>
        <dbReference type="ChEBI" id="CHEBI:60240"/>
    </ligand>
</feature>
<evidence type="ECO:0000256" key="1">
    <source>
        <dbReference type="ARBA" id="ARBA00001589"/>
    </source>
</evidence>
<feature type="binding site" evidence="15">
    <location>
        <position position="134"/>
    </location>
    <ligand>
        <name>substrate</name>
    </ligand>
</feature>
<name>A0AAV1LI43_9NEOP</name>
<evidence type="ECO:0000313" key="17">
    <source>
        <dbReference type="EMBL" id="CAK1593937.1"/>
    </source>
</evidence>
<evidence type="ECO:0000256" key="14">
    <source>
        <dbReference type="PIRSR" id="PIRSR605511-1"/>
    </source>
</evidence>
<evidence type="ECO:0000256" key="3">
    <source>
        <dbReference type="ARBA" id="ARBA00001936"/>
    </source>
</evidence>
<comment type="subcellular location">
    <subcellularLocation>
        <location evidence="5">Cytoplasm</location>
    </subcellularLocation>
</comment>
<evidence type="ECO:0000256" key="4">
    <source>
        <dbReference type="ARBA" id="ARBA00001946"/>
    </source>
</evidence>
<evidence type="ECO:0000256" key="9">
    <source>
        <dbReference type="ARBA" id="ARBA00022490"/>
    </source>
</evidence>
<evidence type="ECO:0000256" key="2">
    <source>
        <dbReference type="ARBA" id="ARBA00001913"/>
    </source>
</evidence>
<evidence type="ECO:0000256" key="10">
    <source>
        <dbReference type="ARBA" id="ARBA00022723"/>
    </source>
</evidence>
<dbReference type="GO" id="GO:0019853">
    <property type="term" value="P:L-ascorbic acid biosynthetic process"/>
    <property type="evidence" value="ECO:0007669"/>
    <property type="project" value="TreeGrafter"/>
</dbReference>
<evidence type="ECO:0000256" key="8">
    <source>
        <dbReference type="ARBA" id="ARBA00016808"/>
    </source>
</evidence>
<evidence type="ECO:0000256" key="11">
    <source>
        <dbReference type="ARBA" id="ARBA00022801"/>
    </source>
</evidence>
<reference evidence="17 18" key="1">
    <citation type="submission" date="2023-11" db="EMBL/GenBank/DDBJ databases">
        <authorList>
            <person name="Hedman E."/>
            <person name="Englund M."/>
            <person name="Stromberg M."/>
            <person name="Nyberg Akerstrom W."/>
            <person name="Nylinder S."/>
            <person name="Jareborg N."/>
            <person name="Kallberg Y."/>
            <person name="Kronander E."/>
        </authorList>
    </citation>
    <scope>NUCLEOTIDE SEQUENCE [LARGE SCALE GENOMIC DNA]</scope>
</reference>
<keyword evidence="10 15" id="KW-0479">Metal-binding</keyword>
<dbReference type="InterPro" id="IPR011042">
    <property type="entry name" value="6-blade_b-propeller_TolB-like"/>
</dbReference>
<dbReference type="EMBL" id="CAVLGL010000089">
    <property type="protein sequence ID" value="CAK1593937.1"/>
    <property type="molecule type" value="Genomic_DNA"/>
</dbReference>
<proteinExistence type="inferred from homology"/>
<dbReference type="GO" id="GO:0030234">
    <property type="term" value="F:enzyme regulator activity"/>
    <property type="evidence" value="ECO:0007669"/>
    <property type="project" value="InterPro"/>
</dbReference>
<comment type="cofactor">
    <cofactor evidence="3">
        <name>Mn(2+)</name>
        <dbReference type="ChEBI" id="CHEBI:29035"/>
    </cofactor>
</comment>
<dbReference type="InterPro" id="IPR005511">
    <property type="entry name" value="SMP-30"/>
</dbReference>
<comment type="cofactor">
    <cofactor evidence="2">
        <name>Ca(2+)</name>
        <dbReference type="ChEBI" id="CHEBI:29108"/>
    </cofactor>
</comment>
<dbReference type="Pfam" id="PF08450">
    <property type="entry name" value="SGL"/>
    <property type="match status" value="1"/>
</dbReference>
<accession>A0AAV1LI43</accession>
<comment type="caution">
    <text evidence="17">The sequence shown here is derived from an EMBL/GenBank/DDBJ whole genome shotgun (WGS) entry which is preliminary data.</text>
</comment>
<keyword evidence="9" id="KW-0963">Cytoplasm</keyword>
<comment type="similarity">
    <text evidence="6">Belongs to the SMP-30/CGR1 family.</text>
</comment>
<feature type="domain" description="SMP-30/Gluconolactonase/LRE-like region" evidence="16">
    <location>
        <begin position="44"/>
        <end position="299"/>
    </location>
</feature>
<evidence type="ECO:0000256" key="13">
    <source>
        <dbReference type="ARBA" id="ARBA00032464"/>
    </source>
</evidence>
<evidence type="ECO:0000256" key="6">
    <source>
        <dbReference type="ARBA" id="ARBA00008853"/>
    </source>
</evidence>
<keyword evidence="18" id="KW-1185">Reference proteome</keyword>
<dbReference type="SUPFAM" id="SSF63829">
    <property type="entry name" value="Calcium-dependent phosphotriesterase"/>
    <property type="match status" value="1"/>
</dbReference>
<dbReference type="PANTHER" id="PTHR10907:SF47">
    <property type="entry name" value="REGUCALCIN"/>
    <property type="match status" value="1"/>
</dbReference>
<dbReference type="PRINTS" id="PR01790">
    <property type="entry name" value="SMP30FAMILY"/>
</dbReference>